<dbReference type="EMBL" id="CP092620">
    <property type="protein sequence ID" value="UMM12094.1"/>
    <property type="molecule type" value="Genomic_DNA"/>
</dbReference>
<keyword evidence="1" id="KW-0472">Membrane</keyword>
<accession>A0AAE9J3H2</accession>
<dbReference type="Proteomes" id="UP000829354">
    <property type="component" value="Chromosome I"/>
</dbReference>
<keyword evidence="1" id="KW-0812">Transmembrane</keyword>
<keyword evidence="3" id="KW-1185">Reference proteome</keyword>
<name>A0AAE9J3H2_CAEBR</name>
<evidence type="ECO:0000313" key="2">
    <source>
        <dbReference type="EMBL" id="UMM12094.1"/>
    </source>
</evidence>
<protein>
    <submittedName>
        <fullName evidence="2">Uncharacterized protein</fullName>
    </submittedName>
</protein>
<reference evidence="2 3" key="1">
    <citation type="submission" date="2022-04" db="EMBL/GenBank/DDBJ databases">
        <title>Chromosome-level reference genomes for two strains of Caenorhabditis briggsae: an improved platform for comparative genomics.</title>
        <authorList>
            <person name="Stevens L."/>
            <person name="Andersen E."/>
        </authorList>
    </citation>
    <scope>NUCLEOTIDE SEQUENCE [LARGE SCALE GENOMIC DNA]</scope>
    <source>
        <strain evidence="2">VX34</strain>
        <tissue evidence="2">Whole-organism</tissue>
    </source>
</reference>
<feature type="transmembrane region" description="Helical" evidence="1">
    <location>
        <begin position="35"/>
        <end position="58"/>
    </location>
</feature>
<evidence type="ECO:0000256" key="1">
    <source>
        <dbReference type="SAM" id="Phobius"/>
    </source>
</evidence>
<proteinExistence type="predicted"/>
<organism evidence="2 3">
    <name type="scientific">Caenorhabditis briggsae</name>
    <dbReference type="NCBI Taxonomy" id="6238"/>
    <lineage>
        <taxon>Eukaryota</taxon>
        <taxon>Metazoa</taxon>
        <taxon>Ecdysozoa</taxon>
        <taxon>Nematoda</taxon>
        <taxon>Chromadorea</taxon>
        <taxon>Rhabditida</taxon>
        <taxon>Rhabditina</taxon>
        <taxon>Rhabditomorpha</taxon>
        <taxon>Rhabditoidea</taxon>
        <taxon>Rhabditidae</taxon>
        <taxon>Peloderinae</taxon>
        <taxon>Caenorhabditis</taxon>
    </lineage>
</organism>
<dbReference type="AlphaFoldDB" id="A0AAE9J3H2"/>
<evidence type="ECO:0000313" key="3">
    <source>
        <dbReference type="Proteomes" id="UP000829354"/>
    </source>
</evidence>
<keyword evidence="1" id="KW-1133">Transmembrane helix</keyword>
<gene>
    <name evidence="2" type="ORF">L5515_001050</name>
</gene>
<sequence>MFTKVFPRNVKSLYKMHLQRPPSSFHTSISAKPDVAWSSFLMVYSIPFVLVLTVACIIKWRPIREFPNIKSFLSWYCSCSPKKVIQELEQPDRAHMIMSIDALSLASISSVIDSPLLVRSEDEESRQFESTAIP</sequence>